<name>A0A2P2QXZ7_RHIMU</name>
<sequence length="39" mass="4813">MFFIISRGYYNSLQERVIKSQVTNSMLIMCRTNYFCYQY</sequence>
<protein>
    <submittedName>
        <fullName evidence="1">Uncharacterized protein</fullName>
    </submittedName>
</protein>
<evidence type="ECO:0000313" key="1">
    <source>
        <dbReference type="EMBL" id="MBX71815.1"/>
    </source>
</evidence>
<dbReference type="EMBL" id="GGEC01091331">
    <property type="protein sequence ID" value="MBX71815.1"/>
    <property type="molecule type" value="Transcribed_RNA"/>
</dbReference>
<dbReference type="AlphaFoldDB" id="A0A2P2QXZ7"/>
<accession>A0A2P2QXZ7</accession>
<proteinExistence type="predicted"/>
<reference evidence="1" key="1">
    <citation type="submission" date="2018-02" db="EMBL/GenBank/DDBJ databases">
        <title>Rhizophora mucronata_Transcriptome.</title>
        <authorList>
            <person name="Meera S.P."/>
            <person name="Sreeshan A."/>
            <person name="Augustine A."/>
        </authorList>
    </citation>
    <scope>NUCLEOTIDE SEQUENCE</scope>
    <source>
        <tissue evidence="1">Leaf</tissue>
    </source>
</reference>
<organism evidence="1">
    <name type="scientific">Rhizophora mucronata</name>
    <name type="common">Asiatic mangrove</name>
    <dbReference type="NCBI Taxonomy" id="61149"/>
    <lineage>
        <taxon>Eukaryota</taxon>
        <taxon>Viridiplantae</taxon>
        <taxon>Streptophyta</taxon>
        <taxon>Embryophyta</taxon>
        <taxon>Tracheophyta</taxon>
        <taxon>Spermatophyta</taxon>
        <taxon>Magnoliopsida</taxon>
        <taxon>eudicotyledons</taxon>
        <taxon>Gunneridae</taxon>
        <taxon>Pentapetalae</taxon>
        <taxon>rosids</taxon>
        <taxon>fabids</taxon>
        <taxon>Malpighiales</taxon>
        <taxon>Rhizophoraceae</taxon>
        <taxon>Rhizophora</taxon>
    </lineage>
</organism>